<dbReference type="SUPFAM" id="SSF159127">
    <property type="entry name" value="HupF/HypC-like"/>
    <property type="match status" value="1"/>
</dbReference>
<dbReference type="PANTHER" id="PTHR35177:SF2">
    <property type="entry name" value="HYDROGENASE MATURATION FACTOR HYBG"/>
    <property type="match status" value="1"/>
</dbReference>
<proteinExistence type="inferred from homology"/>
<comment type="similarity">
    <text evidence="1">Belongs to the HupF/HypC family.</text>
</comment>
<dbReference type="PANTHER" id="PTHR35177">
    <property type="entry name" value="HYDROGENASE MATURATION FACTOR HYBG"/>
    <property type="match status" value="1"/>
</dbReference>
<dbReference type="Proteomes" id="UP000184278">
    <property type="component" value="Unassembled WGS sequence"/>
</dbReference>
<dbReference type="GO" id="GO:0051604">
    <property type="term" value="P:protein maturation"/>
    <property type="evidence" value="ECO:0007669"/>
    <property type="project" value="TreeGrafter"/>
</dbReference>
<evidence type="ECO:0000256" key="1">
    <source>
        <dbReference type="ARBA" id="ARBA00006018"/>
    </source>
</evidence>
<evidence type="ECO:0000313" key="2">
    <source>
        <dbReference type="EMBL" id="SHI12935.1"/>
    </source>
</evidence>
<gene>
    <name evidence="2" type="ORF">SAMN02745229_01576</name>
</gene>
<reference evidence="3" key="1">
    <citation type="submission" date="2016-11" db="EMBL/GenBank/DDBJ databases">
        <authorList>
            <person name="Varghese N."/>
            <person name="Submissions S."/>
        </authorList>
    </citation>
    <scope>NUCLEOTIDE SEQUENCE [LARGE SCALE GENOMIC DNA]</scope>
    <source>
        <strain evidence="3">DSM 3071</strain>
    </source>
</reference>
<dbReference type="RefSeq" id="WP_073386835.1">
    <property type="nucleotide sequence ID" value="NZ_FQXK01000012.1"/>
</dbReference>
<protein>
    <submittedName>
        <fullName evidence="2">Hydrogenase expression/formation protein HypC</fullName>
    </submittedName>
</protein>
<dbReference type="NCBIfam" id="TIGR00074">
    <property type="entry name" value="hypC_hupF"/>
    <property type="match status" value="1"/>
</dbReference>
<sequence length="70" mass="7603">MCVALPGTVIEIKDKNAIVDFNGNTVNARMGLVDVKKGDRVLVHAGCIIQKVSQSEAEEIEKLFGELEAF</sequence>
<accession>A0A1M5YLJ1</accession>
<keyword evidence="3" id="KW-1185">Reference proteome</keyword>
<dbReference type="AlphaFoldDB" id="A0A1M5YLJ1"/>
<dbReference type="Gene3D" id="2.30.30.140">
    <property type="match status" value="1"/>
</dbReference>
<dbReference type="OrthoDB" id="9806017at2"/>
<dbReference type="EMBL" id="FQXK01000012">
    <property type="protein sequence ID" value="SHI12935.1"/>
    <property type="molecule type" value="Genomic_DNA"/>
</dbReference>
<dbReference type="Pfam" id="PF01455">
    <property type="entry name" value="HupF_HypC"/>
    <property type="match status" value="1"/>
</dbReference>
<dbReference type="GO" id="GO:1902670">
    <property type="term" value="F:carbon dioxide binding"/>
    <property type="evidence" value="ECO:0007669"/>
    <property type="project" value="TreeGrafter"/>
</dbReference>
<dbReference type="GeneID" id="89511986"/>
<dbReference type="InterPro" id="IPR001109">
    <property type="entry name" value="Hydrogenase_HupF/HypC"/>
</dbReference>
<name>A0A1M5YLJ1_BUTFI</name>
<evidence type="ECO:0000313" key="3">
    <source>
        <dbReference type="Proteomes" id="UP000184278"/>
    </source>
</evidence>
<dbReference type="STRING" id="1121131.SAMN02745229_01576"/>
<organism evidence="2 3">
    <name type="scientific">Butyrivibrio fibrisolvens DSM 3071</name>
    <dbReference type="NCBI Taxonomy" id="1121131"/>
    <lineage>
        <taxon>Bacteria</taxon>
        <taxon>Bacillati</taxon>
        <taxon>Bacillota</taxon>
        <taxon>Clostridia</taxon>
        <taxon>Lachnospirales</taxon>
        <taxon>Lachnospiraceae</taxon>
        <taxon>Butyrivibrio</taxon>
    </lineage>
</organism>
<dbReference type="GO" id="GO:0005506">
    <property type="term" value="F:iron ion binding"/>
    <property type="evidence" value="ECO:0007669"/>
    <property type="project" value="TreeGrafter"/>
</dbReference>